<dbReference type="InterPro" id="IPR047204">
    <property type="entry name" value="RMP1_RBD"/>
</dbReference>
<dbReference type="Proteomes" id="UP001303760">
    <property type="component" value="Unassembled WGS sequence"/>
</dbReference>
<dbReference type="GO" id="GO:0000172">
    <property type="term" value="C:ribonuclease MRP complex"/>
    <property type="evidence" value="ECO:0007669"/>
    <property type="project" value="InterPro"/>
</dbReference>
<feature type="domain" description="RNase MRP protein 1 RNA binding" evidence="2">
    <location>
        <begin position="30"/>
        <end position="146"/>
    </location>
</feature>
<reference evidence="3" key="1">
    <citation type="journal article" date="2023" name="Mol. Phylogenet. Evol.">
        <title>Genome-scale phylogeny and comparative genomics of the fungal order Sordariales.</title>
        <authorList>
            <person name="Hensen N."/>
            <person name="Bonometti L."/>
            <person name="Westerberg I."/>
            <person name="Brannstrom I.O."/>
            <person name="Guillou S."/>
            <person name="Cros-Aarteil S."/>
            <person name="Calhoun S."/>
            <person name="Haridas S."/>
            <person name="Kuo A."/>
            <person name="Mondo S."/>
            <person name="Pangilinan J."/>
            <person name="Riley R."/>
            <person name="LaButti K."/>
            <person name="Andreopoulos B."/>
            <person name="Lipzen A."/>
            <person name="Chen C."/>
            <person name="Yan M."/>
            <person name="Daum C."/>
            <person name="Ng V."/>
            <person name="Clum A."/>
            <person name="Steindorff A."/>
            <person name="Ohm R.A."/>
            <person name="Martin F."/>
            <person name="Silar P."/>
            <person name="Natvig D.O."/>
            <person name="Lalanne C."/>
            <person name="Gautier V."/>
            <person name="Ament-Velasquez S.L."/>
            <person name="Kruys A."/>
            <person name="Hutchinson M.I."/>
            <person name="Powell A.J."/>
            <person name="Barry K."/>
            <person name="Miller A.N."/>
            <person name="Grigoriev I.V."/>
            <person name="Debuchy R."/>
            <person name="Gladieux P."/>
            <person name="Hiltunen Thoren M."/>
            <person name="Johannesson H."/>
        </authorList>
    </citation>
    <scope>NUCLEOTIDE SEQUENCE</scope>
    <source>
        <strain evidence="3">CBS 532.94</strain>
    </source>
</reference>
<protein>
    <submittedName>
        <fullName evidence="3">Ribonuclease MRP protein subunit rmp1</fullName>
    </submittedName>
</protein>
<sequence length="332" mass="36263">MPSAKEPLPAALNPEVLNTAIASLSPALELLERFHHRNKNQHRLSKWWAQADMLRRHVRKMLDELEAGLGEAERVAKIRAKDEKKREGGKKSGQGKAENRGLGVVKKRAEYLRWRLGPGAYLAFTQLSADRQFAHLGLMLLGVLAQVDKAVAPLAPEMAAEATEEERAALLSKAQASGRASETAPDRGTTDADTATHMDMEMDVDMGVAVSREEIMASIEQDEQTAARAISPQRENLAVQAQTERDATSHQTSTTAGIKTDEAATKGTNNSSTSASAAGLAKPKKAKKERKREGDEFDDIFGSLDKSSSKKPPKKRKRKRGDEFDDIFGGLL</sequence>
<dbReference type="InterPro" id="IPR047205">
    <property type="entry name" value="RMP1"/>
</dbReference>
<feature type="compositionally biased region" description="Low complexity" evidence="1">
    <location>
        <begin position="265"/>
        <end position="281"/>
    </location>
</feature>
<feature type="region of interest" description="Disordered" evidence="1">
    <location>
        <begin position="168"/>
        <end position="199"/>
    </location>
</feature>
<dbReference type="PANTHER" id="PTHR37792:SF1">
    <property type="entry name" value="RIBONUCLEASE MRP PROTEIN SUBUNIT RMP1"/>
    <property type="match status" value="1"/>
</dbReference>
<reference evidence="3" key="2">
    <citation type="submission" date="2023-05" db="EMBL/GenBank/DDBJ databases">
        <authorList>
            <consortium name="Lawrence Berkeley National Laboratory"/>
            <person name="Steindorff A."/>
            <person name="Hensen N."/>
            <person name="Bonometti L."/>
            <person name="Westerberg I."/>
            <person name="Brannstrom I.O."/>
            <person name="Guillou S."/>
            <person name="Cros-Aarteil S."/>
            <person name="Calhoun S."/>
            <person name="Haridas S."/>
            <person name="Kuo A."/>
            <person name="Mondo S."/>
            <person name="Pangilinan J."/>
            <person name="Riley R."/>
            <person name="Labutti K."/>
            <person name="Andreopoulos B."/>
            <person name="Lipzen A."/>
            <person name="Chen C."/>
            <person name="Yanf M."/>
            <person name="Daum C."/>
            <person name="Ng V."/>
            <person name="Clum A."/>
            <person name="Ohm R."/>
            <person name="Martin F."/>
            <person name="Silar P."/>
            <person name="Natvig D."/>
            <person name="Lalanne C."/>
            <person name="Gautier V."/>
            <person name="Ament-Velasquez S.L."/>
            <person name="Kruys A."/>
            <person name="Hutchinson M.I."/>
            <person name="Powell A.J."/>
            <person name="Barry K."/>
            <person name="Miller A.N."/>
            <person name="Grigoriev I.V."/>
            <person name="Debuchy R."/>
            <person name="Gladieux P."/>
            <person name="Thoren M.H."/>
            <person name="Johannesson H."/>
        </authorList>
    </citation>
    <scope>NUCLEOTIDE SEQUENCE</scope>
    <source>
        <strain evidence="3">CBS 532.94</strain>
    </source>
</reference>
<evidence type="ECO:0000313" key="3">
    <source>
        <dbReference type="EMBL" id="KAK4242430.1"/>
    </source>
</evidence>
<evidence type="ECO:0000313" key="4">
    <source>
        <dbReference type="Proteomes" id="UP001303760"/>
    </source>
</evidence>
<dbReference type="EMBL" id="MU860008">
    <property type="protein sequence ID" value="KAK4242430.1"/>
    <property type="molecule type" value="Genomic_DNA"/>
</dbReference>
<dbReference type="GO" id="GO:0000466">
    <property type="term" value="P:maturation of 5.8S rRNA from tricistronic rRNA transcript (SSU-rRNA, 5.8S rRNA, LSU-rRNA)"/>
    <property type="evidence" value="ECO:0007669"/>
    <property type="project" value="TreeGrafter"/>
</dbReference>
<feature type="compositionally biased region" description="Basic and acidic residues" evidence="1">
    <location>
        <begin position="79"/>
        <end position="90"/>
    </location>
</feature>
<feature type="compositionally biased region" description="Basic residues" evidence="1">
    <location>
        <begin position="309"/>
        <end position="319"/>
    </location>
</feature>
<feature type="region of interest" description="Disordered" evidence="1">
    <location>
        <begin position="221"/>
        <end position="332"/>
    </location>
</feature>
<feature type="region of interest" description="Disordered" evidence="1">
    <location>
        <begin position="79"/>
        <end position="100"/>
    </location>
</feature>
<name>A0AAN7CI15_9PEZI</name>
<keyword evidence="4" id="KW-1185">Reference proteome</keyword>
<dbReference type="Pfam" id="PF20945">
    <property type="entry name" value="RMP1"/>
    <property type="match status" value="1"/>
</dbReference>
<dbReference type="GO" id="GO:0000294">
    <property type="term" value="P:nuclear-transcribed mRNA catabolic process, RNase MRP-dependent"/>
    <property type="evidence" value="ECO:0007669"/>
    <property type="project" value="TreeGrafter"/>
</dbReference>
<comment type="caution">
    <text evidence="3">The sequence shown here is derived from an EMBL/GenBank/DDBJ whole genome shotgun (WGS) entry which is preliminary data.</text>
</comment>
<dbReference type="GO" id="GO:0042134">
    <property type="term" value="F:rRNA primary transcript binding"/>
    <property type="evidence" value="ECO:0007669"/>
    <property type="project" value="InterPro"/>
</dbReference>
<gene>
    <name evidence="3" type="ORF">C8A03DRAFT_40244</name>
</gene>
<dbReference type="CDD" id="cd22573">
    <property type="entry name" value="RMP1_RBD"/>
    <property type="match status" value="1"/>
</dbReference>
<accession>A0AAN7CI15</accession>
<feature type="compositionally biased region" description="Basic and acidic residues" evidence="1">
    <location>
        <begin position="184"/>
        <end position="199"/>
    </location>
</feature>
<organism evidence="3 4">
    <name type="scientific">Achaetomium macrosporum</name>
    <dbReference type="NCBI Taxonomy" id="79813"/>
    <lineage>
        <taxon>Eukaryota</taxon>
        <taxon>Fungi</taxon>
        <taxon>Dikarya</taxon>
        <taxon>Ascomycota</taxon>
        <taxon>Pezizomycotina</taxon>
        <taxon>Sordariomycetes</taxon>
        <taxon>Sordariomycetidae</taxon>
        <taxon>Sordariales</taxon>
        <taxon>Chaetomiaceae</taxon>
        <taxon>Achaetomium</taxon>
    </lineage>
</organism>
<dbReference type="PANTHER" id="PTHR37792">
    <property type="entry name" value="RIBONUCLEASE MRP PROTEIN SUBUNIT RMP1"/>
    <property type="match status" value="1"/>
</dbReference>
<evidence type="ECO:0000256" key="1">
    <source>
        <dbReference type="SAM" id="MobiDB-lite"/>
    </source>
</evidence>
<proteinExistence type="predicted"/>
<evidence type="ECO:0000259" key="2">
    <source>
        <dbReference type="Pfam" id="PF20945"/>
    </source>
</evidence>
<dbReference type="AlphaFoldDB" id="A0AAN7CI15"/>